<name>A0ABW4L753_9MICO</name>
<proteinExistence type="predicted"/>
<dbReference type="GO" id="GO:0016301">
    <property type="term" value="F:kinase activity"/>
    <property type="evidence" value="ECO:0007669"/>
    <property type="project" value="UniProtKB-KW"/>
</dbReference>
<dbReference type="PANTHER" id="PTHR42774:SF3">
    <property type="entry name" value="KETOHEXOKINASE"/>
    <property type="match status" value="1"/>
</dbReference>
<evidence type="ECO:0000313" key="4">
    <source>
        <dbReference type="EMBL" id="MFD1718648.1"/>
    </source>
</evidence>
<keyword evidence="1" id="KW-0808">Transferase</keyword>
<accession>A0ABW4L753</accession>
<evidence type="ECO:0000313" key="5">
    <source>
        <dbReference type="Proteomes" id="UP001597277"/>
    </source>
</evidence>
<dbReference type="InterPro" id="IPR002173">
    <property type="entry name" value="Carboh/pur_kinase_PfkB_CS"/>
</dbReference>
<dbReference type="Proteomes" id="UP001597277">
    <property type="component" value="Unassembled WGS sequence"/>
</dbReference>
<feature type="domain" description="Carbohydrate kinase PfkB" evidence="3">
    <location>
        <begin position="8"/>
        <end position="117"/>
    </location>
</feature>
<evidence type="ECO:0000256" key="2">
    <source>
        <dbReference type="ARBA" id="ARBA00022777"/>
    </source>
</evidence>
<keyword evidence="2 4" id="KW-0418">Kinase</keyword>
<dbReference type="PROSITE" id="PS00584">
    <property type="entry name" value="PFKB_KINASES_2"/>
    <property type="match status" value="1"/>
</dbReference>
<reference evidence="5" key="1">
    <citation type="journal article" date="2019" name="Int. J. Syst. Evol. Microbiol.">
        <title>The Global Catalogue of Microorganisms (GCM) 10K type strain sequencing project: providing services to taxonomists for standard genome sequencing and annotation.</title>
        <authorList>
            <consortium name="The Broad Institute Genomics Platform"/>
            <consortium name="The Broad Institute Genome Sequencing Center for Infectious Disease"/>
            <person name="Wu L."/>
            <person name="Ma J."/>
        </authorList>
    </citation>
    <scope>NUCLEOTIDE SEQUENCE [LARGE SCALE GENOMIC DNA]</scope>
    <source>
        <strain evidence="5">JCM 17130</strain>
    </source>
</reference>
<dbReference type="InterPro" id="IPR052562">
    <property type="entry name" value="Ketohexokinase-related"/>
</dbReference>
<dbReference type="Pfam" id="PF00294">
    <property type="entry name" value="PfkB"/>
    <property type="match status" value="2"/>
</dbReference>
<dbReference type="SUPFAM" id="SSF53613">
    <property type="entry name" value="Ribokinase-like"/>
    <property type="match status" value="1"/>
</dbReference>
<feature type="domain" description="Carbohydrate kinase PfkB" evidence="3">
    <location>
        <begin position="175"/>
        <end position="288"/>
    </location>
</feature>
<protein>
    <submittedName>
        <fullName evidence="4">PfkB family carbohydrate kinase</fullName>
    </submittedName>
</protein>
<evidence type="ECO:0000256" key="1">
    <source>
        <dbReference type="ARBA" id="ARBA00022679"/>
    </source>
</evidence>
<dbReference type="Gene3D" id="3.40.1190.20">
    <property type="match status" value="1"/>
</dbReference>
<dbReference type="RefSeq" id="WP_388007350.1">
    <property type="nucleotide sequence ID" value="NZ_JBHUEE010000006.1"/>
</dbReference>
<sequence length="311" mass="31342">MATATAPDLVFVGALTLDAIALVESNPVPDSRQVALDVAHAGGGPAATAAVAAARLGARTAVVGTVGRDAEGERVLAELRAEGVDTGGIRVEPGRRTGASVILVDAAHGTRAIATRPVPEVVLDAAGAALVDRAAWVHVDHLGWRPVRDHLADSGAPARLSVDGGNPIDGFTAAGTDLYAPTVPALRERFGQHPVEHLLSLALEEGARSVVATLGSDGSVARDASGRHHWAAGHPVDVVSTLGAGDVFHGALLVATASGMPLQDALPYANVAAALSCRGLDGRSAVPTDPEVRAVLGAASATATRPAEEAR</sequence>
<gene>
    <name evidence="4" type="ORF">ACFSE6_12440</name>
</gene>
<comment type="caution">
    <text evidence="4">The sequence shown here is derived from an EMBL/GenBank/DDBJ whole genome shotgun (WGS) entry which is preliminary data.</text>
</comment>
<dbReference type="InterPro" id="IPR011611">
    <property type="entry name" value="PfkB_dom"/>
</dbReference>
<evidence type="ECO:0000259" key="3">
    <source>
        <dbReference type="Pfam" id="PF00294"/>
    </source>
</evidence>
<dbReference type="EMBL" id="JBHUEE010000006">
    <property type="protein sequence ID" value="MFD1718648.1"/>
    <property type="molecule type" value="Genomic_DNA"/>
</dbReference>
<dbReference type="PANTHER" id="PTHR42774">
    <property type="entry name" value="PHOSPHOTRANSFERASE SYSTEM TRANSPORT PROTEIN"/>
    <property type="match status" value="1"/>
</dbReference>
<organism evidence="4 5">
    <name type="scientific">Georgenia deserti</name>
    <dbReference type="NCBI Taxonomy" id="2093781"/>
    <lineage>
        <taxon>Bacteria</taxon>
        <taxon>Bacillati</taxon>
        <taxon>Actinomycetota</taxon>
        <taxon>Actinomycetes</taxon>
        <taxon>Micrococcales</taxon>
        <taxon>Bogoriellaceae</taxon>
        <taxon>Georgenia</taxon>
    </lineage>
</organism>
<dbReference type="InterPro" id="IPR029056">
    <property type="entry name" value="Ribokinase-like"/>
</dbReference>
<keyword evidence="5" id="KW-1185">Reference proteome</keyword>